<dbReference type="PANTHER" id="PTHR36838">
    <property type="entry name" value="AUXIN EFFLUX CARRIER FAMILY PROTEIN"/>
    <property type="match status" value="1"/>
</dbReference>
<feature type="transmembrane region" description="Helical" evidence="8">
    <location>
        <begin position="91"/>
        <end position="112"/>
    </location>
</feature>
<feature type="transmembrane region" description="Helical" evidence="8">
    <location>
        <begin position="60"/>
        <end position="79"/>
    </location>
</feature>
<dbReference type="EMBL" id="JACRWE010000001">
    <property type="protein sequence ID" value="MBC5995316.1"/>
    <property type="molecule type" value="Genomic_DNA"/>
</dbReference>
<keyword evidence="7 8" id="KW-0472">Membrane</keyword>
<comment type="similarity">
    <text evidence="2">Belongs to the auxin efflux carrier (TC 2.A.69) family.</text>
</comment>
<evidence type="ECO:0000256" key="2">
    <source>
        <dbReference type="ARBA" id="ARBA00010145"/>
    </source>
</evidence>
<keyword evidence="10" id="KW-1185">Reference proteome</keyword>
<evidence type="ECO:0000256" key="1">
    <source>
        <dbReference type="ARBA" id="ARBA00004651"/>
    </source>
</evidence>
<dbReference type="InterPro" id="IPR004776">
    <property type="entry name" value="Mem_transp_PIN-like"/>
</dbReference>
<evidence type="ECO:0000313" key="9">
    <source>
        <dbReference type="EMBL" id="MBC5995316.1"/>
    </source>
</evidence>
<proteinExistence type="inferred from homology"/>
<feature type="transmembrane region" description="Helical" evidence="8">
    <location>
        <begin position="33"/>
        <end position="54"/>
    </location>
</feature>
<evidence type="ECO:0000256" key="3">
    <source>
        <dbReference type="ARBA" id="ARBA00022448"/>
    </source>
</evidence>
<keyword evidence="6 8" id="KW-1133">Transmembrane helix</keyword>
<feature type="transmembrane region" description="Helical" evidence="8">
    <location>
        <begin position="150"/>
        <end position="170"/>
    </location>
</feature>
<organism evidence="9 10">
    <name type="scientific">Romboutsia faecis</name>
    <dbReference type="NCBI Taxonomy" id="2764597"/>
    <lineage>
        <taxon>Bacteria</taxon>
        <taxon>Bacillati</taxon>
        <taxon>Bacillota</taxon>
        <taxon>Clostridia</taxon>
        <taxon>Peptostreptococcales</taxon>
        <taxon>Peptostreptococcaceae</taxon>
        <taxon>Romboutsia</taxon>
    </lineage>
</organism>
<keyword evidence="3" id="KW-0813">Transport</keyword>
<protein>
    <submittedName>
        <fullName evidence="9">AEC family transporter</fullName>
    </submittedName>
</protein>
<gene>
    <name evidence="9" type="ORF">H8923_00965</name>
</gene>
<evidence type="ECO:0000256" key="5">
    <source>
        <dbReference type="ARBA" id="ARBA00022692"/>
    </source>
</evidence>
<evidence type="ECO:0000313" key="10">
    <source>
        <dbReference type="Proteomes" id="UP000609849"/>
    </source>
</evidence>
<reference evidence="9 10" key="1">
    <citation type="submission" date="2020-08" db="EMBL/GenBank/DDBJ databases">
        <authorList>
            <person name="Liu C."/>
            <person name="Sun Q."/>
        </authorList>
    </citation>
    <scope>NUCLEOTIDE SEQUENCE [LARGE SCALE GENOMIC DNA]</scope>
    <source>
        <strain evidence="9 10">NSJ-18</strain>
    </source>
</reference>
<sequence length="171" mass="18798">MIFTIFVWTYGVSLFTGGVKKENIKKVISNPSIIAVCIGILIMIFKINLPSIILNPIETVGSITSALSMLIVGAIIANINIKDYIKDLSLYYGVVIKLLIIPILIYFVLLLLPGPLKVIKVMVLLSSMPTAAMAPIFAESFEKDRGYASVLLFLTTLFSVISFLIMIVIIK</sequence>
<dbReference type="InterPro" id="IPR038770">
    <property type="entry name" value="Na+/solute_symporter_sf"/>
</dbReference>
<evidence type="ECO:0000256" key="7">
    <source>
        <dbReference type="ARBA" id="ARBA00023136"/>
    </source>
</evidence>
<keyword evidence="4" id="KW-1003">Cell membrane</keyword>
<evidence type="ECO:0000256" key="6">
    <source>
        <dbReference type="ARBA" id="ARBA00022989"/>
    </source>
</evidence>
<name>A0ABR7JL38_9FIRM</name>
<dbReference type="Pfam" id="PF03547">
    <property type="entry name" value="Mem_trans"/>
    <property type="match status" value="1"/>
</dbReference>
<evidence type="ECO:0000256" key="4">
    <source>
        <dbReference type="ARBA" id="ARBA00022475"/>
    </source>
</evidence>
<dbReference type="RefSeq" id="WP_153971475.1">
    <property type="nucleotide sequence ID" value="NZ_JACRWE010000001.1"/>
</dbReference>
<dbReference type="PANTHER" id="PTHR36838:SF1">
    <property type="entry name" value="SLR1864 PROTEIN"/>
    <property type="match status" value="1"/>
</dbReference>
<accession>A0ABR7JL38</accession>
<dbReference type="Proteomes" id="UP000609849">
    <property type="component" value="Unassembled WGS sequence"/>
</dbReference>
<keyword evidence="5 8" id="KW-0812">Transmembrane</keyword>
<comment type="subcellular location">
    <subcellularLocation>
        <location evidence="1">Cell membrane</location>
        <topology evidence="1">Multi-pass membrane protein</topology>
    </subcellularLocation>
</comment>
<dbReference type="Gene3D" id="1.20.1530.20">
    <property type="match status" value="1"/>
</dbReference>
<evidence type="ECO:0000256" key="8">
    <source>
        <dbReference type="SAM" id="Phobius"/>
    </source>
</evidence>
<comment type="caution">
    <text evidence="9">The sequence shown here is derived from an EMBL/GenBank/DDBJ whole genome shotgun (WGS) entry which is preliminary data.</text>
</comment>